<proteinExistence type="predicted"/>
<dbReference type="PANTHER" id="PTHR47481:SF2">
    <property type="entry name" value="RETROTRANSPOSON GAG DOMAIN-CONTAINING PROTEIN"/>
    <property type="match status" value="1"/>
</dbReference>
<dbReference type="OrthoDB" id="1002342at2759"/>
<evidence type="ECO:0008006" key="4">
    <source>
        <dbReference type="Google" id="ProtNLM"/>
    </source>
</evidence>
<feature type="compositionally biased region" description="Low complexity" evidence="1">
    <location>
        <begin position="278"/>
        <end position="292"/>
    </location>
</feature>
<dbReference type="Pfam" id="PF14223">
    <property type="entry name" value="Retrotran_gag_2"/>
    <property type="match status" value="1"/>
</dbReference>
<gene>
    <name evidence="2" type="ORF">CMV_003086</name>
</gene>
<dbReference type="AlphaFoldDB" id="A0A8J4RTU4"/>
<sequence>MQQKIRRIVQQKIKTVQQKMQLKIRRTVQLKIRRKIYQDHLNFQPPPQFINNADTGTQTNPAFVKWRKTDRLVKGWLTATLSEEVLGIVVGLNTAFEVWNALVHAFARVSSDRSLALKQRLTSITRGTDTLAVYLRRFKAVCDDLAAIGKPVPDHKKSWWLLNGLGKEYEVFTTTMLRPPVLPYSEIVTSLESYAERHKLDAQPTPQMAFYGQRNNKNKRSNGGQGSFNSKGRGFVQEWEIDPPNDSPPPYSTPLSAFAPPESQDITSHLHHQMHHNSSSVEPPTVTTSGSSLPEPCQASSSNPPVETTPIPPETNPTQHPMLTRSKVY</sequence>
<accession>A0A8J4RTU4</accession>
<name>A0A8J4RTU4_9ROSI</name>
<dbReference type="EMBL" id="JRKL02000238">
    <property type="protein sequence ID" value="KAF3973489.1"/>
    <property type="molecule type" value="Genomic_DNA"/>
</dbReference>
<feature type="region of interest" description="Disordered" evidence="1">
    <location>
        <begin position="209"/>
        <end position="329"/>
    </location>
</feature>
<reference evidence="2" key="1">
    <citation type="submission" date="2020-03" db="EMBL/GenBank/DDBJ databases">
        <title>Castanea mollissima Vanexum genome sequencing.</title>
        <authorList>
            <person name="Staton M."/>
        </authorList>
    </citation>
    <scope>NUCLEOTIDE SEQUENCE</scope>
    <source>
        <tissue evidence="2">Leaf</tissue>
    </source>
</reference>
<dbReference type="Proteomes" id="UP000737018">
    <property type="component" value="Unassembled WGS sequence"/>
</dbReference>
<comment type="caution">
    <text evidence="2">The sequence shown here is derived from an EMBL/GenBank/DDBJ whole genome shotgun (WGS) entry which is preliminary data.</text>
</comment>
<organism evidence="2 3">
    <name type="scientific">Castanea mollissima</name>
    <name type="common">Chinese chestnut</name>
    <dbReference type="NCBI Taxonomy" id="60419"/>
    <lineage>
        <taxon>Eukaryota</taxon>
        <taxon>Viridiplantae</taxon>
        <taxon>Streptophyta</taxon>
        <taxon>Embryophyta</taxon>
        <taxon>Tracheophyta</taxon>
        <taxon>Spermatophyta</taxon>
        <taxon>Magnoliopsida</taxon>
        <taxon>eudicotyledons</taxon>
        <taxon>Gunneridae</taxon>
        <taxon>Pentapetalae</taxon>
        <taxon>rosids</taxon>
        <taxon>fabids</taxon>
        <taxon>Fagales</taxon>
        <taxon>Fagaceae</taxon>
        <taxon>Castanea</taxon>
    </lineage>
</organism>
<protein>
    <recommendedName>
        <fullName evidence="4">Retrotransposon gag domain-containing protein</fullName>
    </recommendedName>
</protein>
<dbReference type="PANTHER" id="PTHR47481">
    <property type="match status" value="1"/>
</dbReference>
<keyword evidence="3" id="KW-1185">Reference proteome</keyword>
<evidence type="ECO:0000313" key="2">
    <source>
        <dbReference type="EMBL" id="KAF3973489.1"/>
    </source>
</evidence>
<evidence type="ECO:0000256" key="1">
    <source>
        <dbReference type="SAM" id="MobiDB-lite"/>
    </source>
</evidence>
<evidence type="ECO:0000313" key="3">
    <source>
        <dbReference type="Proteomes" id="UP000737018"/>
    </source>
</evidence>